<dbReference type="Proteomes" id="UP001159364">
    <property type="component" value="Linkage Group LG06"/>
</dbReference>
<dbReference type="SUPFAM" id="SSF47459">
    <property type="entry name" value="HLH, helix-loop-helix DNA-binding domain"/>
    <property type="match status" value="1"/>
</dbReference>
<proteinExistence type="predicted"/>
<dbReference type="InterPro" id="IPR054502">
    <property type="entry name" value="bHLH-TF_ACT-like_plant"/>
</dbReference>
<keyword evidence="2" id="KW-0805">Transcription regulation</keyword>
<name>A0AAV8T4S2_9ROSI</name>
<evidence type="ECO:0000259" key="5">
    <source>
        <dbReference type="PROSITE" id="PS50888"/>
    </source>
</evidence>
<dbReference type="GO" id="GO:0005634">
    <property type="term" value="C:nucleus"/>
    <property type="evidence" value="ECO:0007669"/>
    <property type="project" value="UniProtKB-SubCell"/>
</dbReference>
<evidence type="ECO:0000313" key="6">
    <source>
        <dbReference type="EMBL" id="KAJ8761767.1"/>
    </source>
</evidence>
<reference evidence="6 7" key="1">
    <citation type="submission" date="2021-09" db="EMBL/GenBank/DDBJ databases">
        <title>Genomic insights and catalytic innovation underlie evolution of tropane alkaloids biosynthesis.</title>
        <authorList>
            <person name="Wang Y.-J."/>
            <person name="Tian T."/>
            <person name="Huang J.-P."/>
            <person name="Huang S.-X."/>
        </authorList>
    </citation>
    <scope>NUCLEOTIDE SEQUENCE [LARGE SCALE GENOMIC DNA]</scope>
    <source>
        <strain evidence="6">KIB-2018</strain>
        <tissue evidence="6">Leaf</tissue>
    </source>
</reference>
<dbReference type="GO" id="GO:0043565">
    <property type="term" value="F:sequence-specific DNA binding"/>
    <property type="evidence" value="ECO:0007669"/>
    <property type="project" value="TreeGrafter"/>
</dbReference>
<feature type="domain" description="BHLH" evidence="5">
    <location>
        <begin position="34"/>
        <end position="83"/>
    </location>
</feature>
<evidence type="ECO:0000256" key="4">
    <source>
        <dbReference type="ARBA" id="ARBA00023242"/>
    </source>
</evidence>
<dbReference type="EMBL" id="JAIWQS010000006">
    <property type="protein sequence ID" value="KAJ8761767.1"/>
    <property type="molecule type" value="Genomic_DNA"/>
</dbReference>
<comment type="subcellular location">
    <subcellularLocation>
        <location evidence="1">Nucleus</location>
    </subcellularLocation>
</comment>
<dbReference type="Gene3D" id="4.10.280.10">
    <property type="entry name" value="Helix-loop-helix DNA-binding domain"/>
    <property type="match status" value="1"/>
</dbReference>
<comment type="caution">
    <text evidence="6">The sequence shown here is derived from an EMBL/GenBank/DDBJ whole genome shotgun (WGS) entry which is preliminary data.</text>
</comment>
<evidence type="ECO:0000256" key="3">
    <source>
        <dbReference type="ARBA" id="ARBA00023163"/>
    </source>
</evidence>
<dbReference type="Pfam" id="PF00010">
    <property type="entry name" value="HLH"/>
    <property type="match status" value="1"/>
</dbReference>
<keyword evidence="4" id="KW-0539">Nucleus</keyword>
<dbReference type="PANTHER" id="PTHR31945">
    <property type="entry name" value="TRANSCRIPTION FACTOR SCREAM2-RELATED"/>
    <property type="match status" value="1"/>
</dbReference>
<dbReference type="AlphaFoldDB" id="A0AAV8T4S2"/>
<organism evidence="6 7">
    <name type="scientific">Erythroxylum novogranatense</name>
    <dbReference type="NCBI Taxonomy" id="1862640"/>
    <lineage>
        <taxon>Eukaryota</taxon>
        <taxon>Viridiplantae</taxon>
        <taxon>Streptophyta</taxon>
        <taxon>Embryophyta</taxon>
        <taxon>Tracheophyta</taxon>
        <taxon>Spermatophyta</taxon>
        <taxon>Magnoliopsida</taxon>
        <taxon>eudicotyledons</taxon>
        <taxon>Gunneridae</taxon>
        <taxon>Pentapetalae</taxon>
        <taxon>rosids</taxon>
        <taxon>fabids</taxon>
        <taxon>Malpighiales</taxon>
        <taxon>Erythroxylaceae</taxon>
        <taxon>Erythroxylum</taxon>
    </lineage>
</organism>
<sequence length="205" mass="23451">MEFAGCGRDELYTKEESSRRAKIGRRRVENDKKEYKSKNLVAERNRRQKLSDSLLSLRSTVPIITNMTRASIVEDAITYIRQLEMNVKGLRDELLGMEPLPEKETLISSGSSDVVKEKNLEIQDEVRVCELDGNAVWMKMTLEKRRGRFTRLIEAMTRLGFELTDTNVTTAGETIIVSARVQAIIGDTMDVQQKKEVLQEIIQNI</sequence>
<dbReference type="PANTHER" id="PTHR31945:SF20">
    <property type="entry name" value="TRANSCRIPTION FACTOR DYT1"/>
    <property type="match status" value="1"/>
</dbReference>
<dbReference type="InterPro" id="IPR011598">
    <property type="entry name" value="bHLH_dom"/>
</dbReference>
<dbReference type="Pfam" id="PF22754">
    <property type="entry name" value="bHLH-TF_ACT-like_plant"/>
    <property type="match status" value="1"/>
</dbReference>
<protein>
    <recommendedName>
        <fullName evidence="5">BHLH domain-containing protein</fullName>
    </recommendedName>
</protein>
<evidence type="ECO:0000256" key="2">
    <source>
        <dbReference type="ARBA" id="ARBA00023015"/>
    </source>
</evidence>
<dbReference type="GO" id="GO:0046983">
    <property type="term" value="F:protein dimerization activity"/>
    <property type="evidence" value="ECO:0007669"/>
    <property type="project" value="InterPro"/>
</dbReference>
<dbReference type="GO" id="GO:0003700">
    <property type="term" value="F:DNA-binding transcription factor activity"/>
    <property type="evidence" value="ECO:0007669"/>
    <property type="project" value="TreeGrafter"/>
</dbReference>
<dbReference type="PROSITE" id="PS50888">
    <property type="entry name" value="BHLH"/>
    <property type="match status" value="1"/>
</dbReference>
<accession>A0AAV8T4S2</accession>
<dbReference type="SMART" id="SM00353">
    <property type="entry name" value="HLH"/>
    <property type="match status" value="1"/>
</dbReference>
<keyword evidence="3" id="KW-0804">Transcription</keyword>
<keyword evidence="7" id="KW-1185">Reference proteome</keyword>
<evidence type="ECO:0000313" key="7">
    <source>
        <dbReference type="Proteomes" id="UP001159364"/>
    </source>
</evidence>
<dbReference type="InterPro" id="IPR051358">
    <property type="entry name" value="TF_AMS/ICE1/BHLH6-like"/>
</dbReference>
<gene>
    <name evidence="6" type="ORF">K2173_004578</name>
</gene>
<dbReference type="InterPro" id="IPR036638">
    <property type="entry name" value="HLH_DNA-bd_sf"/>
</dbReference>
<evidence type="ECO:0000256" key="1">
    <source>
        <dbReference type="ARBA" id="ARBA00004123"/>
    </source>
</evidence>